<dbReference type="InterPro" id="IPR002692">
    <property type="entry name" value="S45"/>
</dbReference>
<keyword evidence="3" id="KW-0865">Zymogen</keyword>
<dbReference type="Gene3D" id="1.10.439.10">
    <property type="entry name" value="Penicillin Amidohydrolase, domain 1"/>
    <property type="match status" value="1"/>
</dbReference>
<evidence type="ECO:0000313" key="7">
    <source>
        <dbReference type="Proteomes" id="UP000238157"/>
    </source>
</evidence>
<dbReference type="CDD" id="cd03747">
    <property type="entry name" value="Ntn_PGA_like"/>
    <property type="match status" value="1"/>
</dbReference>
<dbReference type="GO" id="GO:0016811">
    <property type="term" value="F:hydrolase activity, acting on carbon-nitrogen (but not peptide) bonds, in linear amides"/>
    <property type="evidence" value="ECO:0007669"/>
    <property type="project" value="InterPro"/>
</dbReference>
<evidence type="ECO:0000256" key="1">
    <source>
        <dbReference type="ARBA" id="ARBA00006586"/>
    </source>
</evidence>
<dbReference type="EMBL" id="PVTR01000004">
    <property type="protein sequence ID" value="PRY88430.1"/>
    <property type="molecule type" value="Genomic_DNA"/>
</dbReference>
<dbReference type="InterPro" id="IPR029055">
    <property type="entry name" value="Ntn_hydrolases_N"/>
</dbReference>
<dbReference type="Gene3D" id="3.60.20.10">
    <property type="entry name" value="Glutamine Phosphoribosylpyrophosphate, subunit 1, domain 1"/>
    <property type="match status" value="1"/>
</dbReference>
<comment type="similarity">
    <text evidence="1">Belongs to the peptidase S45 family.</text>
</comment>
<feature type="binding site" evidence="5">
    <location>
        <position position="231"/>
    </location>
    <ligand>
        <name>Ca(2+)</name>
        <dbReference type="ChEBI" id="CHEBI:29108"/>
    </ligand>
</feature>
<evidence type="ECO:0000256" key="3">
    <source>
        <dbReference type="ARBA" id="ARBA00023145"/>
    </source>
</evidence>
<comment type="caution">
    <text evidence="6">The sequence shown here is derived from an EMBL/GenBank/DDBJ whole genome shotgun (WGS) entry which is preliminary data.</text>
</comment>
<dbReference type="Pfam" id="PF01804">
    <property type="entry name" value="Penicil_amidase"/>
    <property type="match status" value="1"/>
</dbReference>
<evidence type="ECO:0000256" key="5">
    <source>
        <dbReference type="PIRSR" id="PIRSR001227-2"/>
    </source>
</evidence>
<feature type="binding site" evidence="5">
    <location>
        <position position="374"/>
    </location>
    <ligand>
        <name>Ca(2+)</name>
        <dbReference type="ChEBI" id="CHEBI:29108"/>
    </ligand>
</feature>
<dbReference type="GO" id="GO:0017000">
    <property type="term" value="P:antibiotic biosynthetic process"/>
    <property type="evidence" value="ECO:0007669"/>
    <property type="project" value="InterPro"/>
</dbReference>
<dbReference type="Proteomes" id="UP000238157">
    <property type="component" value="Unassembled WGS sequence"/>
</dbReference>
<sequence length="831" mass="94908">MSKVLGNFILFKFKLCFISSSPMRYFAFLVSLLITLSLGVALSIQFGSVPPLGKLLDPNQGFWQNSYSEDHKRDKSIRLVGLKAPVKVQYDEHLIPHIFAENEEDLYKVQGYVTAKHRLWQMEFQTMAAAGRISEIVGSIALDVDKLARRKGLPFSAENAMSYIKESDPESYLLVQSYTDGVNQYISELSYSELPLEYKILNYRPEPWSIYKSFLLLKYMADMLVGDADLEFTNLRIILGETLLNELYPDFPEDNDPVIEAGKKWDFTALEVVKPDGLNYPDEKIIVSTLPQPEDGVGSNNWAVAPKKTKNGKALIANDPHLGLNLPSLWYAMQLSTPSYKVKGATLPGALGIISGFNESIAWGVTNATRDTRDWYKVQFKNEERTEYLYNDRWIKSNLRIEAIRVKGQATFYDTVVYTHHGPVVFDKNFRGERQDVNFALKWTAHMESNEQKTFLMLNRGKNHQDYLDALDHYTSPAQNFVFASKEGDIAMKVQGRFPLKWEGQGKFLMDANDPRFEWKGYIPFDQNPATLNPARGFVSSANQHSVSEDYPYYVFDKSFEHYRNRRLNDRLREMDNLTLDDMKALQFDSYHLHAAEALPVMISLLEASITSTDSAKVNPYLEMLSGWNFNTFPNQQEPVLFQIWWDNLYRSIWSFLDQDNVPVIYPNKYQTVKLLNEDPEGNIFGKSGKPTLKSAKDHVTGSFQSMLEKIEKWESENGNEEYTWAAFKNTSINHLVPNFESFSRKGIYTGGGSGILNATGSRHGASWRYVAEMGDQVTAFGIYPGGQSGNPGSKYYDNFIKLWANGEYVNFNFRAQEDTQGVIFSTEFSN</sequence>
<reference evidence="6 7" key="1">
    <citation type="submission" date="2018-03" db="EMBL/GenBank/DDBJ databases">
        <title>Genomic Encyclopedia of Archaeal and Bacterial Type Strains, Phase II (KMG-II): from individual species to whole genera.</title>
        <authorList>
            <person name="Goeker M."/>
        </authorList>
    </citation>
    <scope>NUCLEOTIDE SEQUENCE [LARGE SCALE GENOMIC DNA]</scope>
    <source>
        <strain evidence="6 7">DSM 27929</strain>
    </source>
</reference>
<gene>
    <name evidence="6" type="ORF">CLW00_10481</name>
</gene>
<evidence type="ECO:0000256" key="4">
    <source>
        <dbReference type="PIRSR" id="PIRSR001227-1"/>
    </source>
</evidence>
<dbReference type="SUPFAM" id="SSF56235">
    <property type="entry name" value="N-terminal nucleophile aminohydrolases (Ntn hydrolases)"/>
    <property type="match status" value="1"/>
</dbReference>
<name>A0A2T0WP12_9BACT</name>
<comment type="cofactor">
    <cofactor evidence="5">
        <name>Ca(2+)</name>
        <dbReference type="ChEBI" id="CHEBI:29108"/>
    </cofactor>
    <text evidence="5">Binds 1 Ca(2+) ion per dimer.</text>
</comment>
<dbReference type="PIRSF" id="PIRSF001227">
    <property type="entry name" value="Pen_acylase"/>
    <property type="match status" value="1"/>
</dbReference>
<keyword evidence="5" id="KW-0106">Calcium</keyword>
<organism evidence="6 7">
    <name type="scientific">Mongoliibacter ruber</name>
    <dbReference type="NCBI Taxonomy" id="1750599"/>
    <lineage>
        <taxon>Bacteria</taxon>
        <taxon>Pseudomonadati</taxon>
        <taxon>Bacteroidota</taxon>
        <taxon>Cytophagia</taxon>
        <taxon>Cytophagales</taxon>
        <taxon>Cyclobacteriaceae</taxon>
        <taxon>Mongoliibacter</taxon>
    </lineage>
</organism>
<dbReference type="InterPro" id="IPR043147">
    <property type="entry name" value="Penicillin_amidase_A-knob"/>
</dbReference>
<dbReference type="Gene3D" id="1.10.1400.10">
    <property type="match status" value="1"/>
</dbReference>
<accession>A0A2T0WP12</accession>
<dbReference type="InterPro" id="IPR014395">
    <property type="entry name" value="Pen/GL7ACA/AHL_acylase"/>
</dbReference>
<evidence type="ECO:0000313" key="6">
    <source>
        <dbReference type="EMBL" id="PRY88430.1"/>
    </source>
</evidence>
<keyword evidence="7" id="KW-1185">Reference proteome</keyword>
<dbReference type="PANTHER" id="PTHR34218">
    <property type="entry name" value="PEPTIDASE S45 PENICILLIN AMIDASE"/>
    <property type="match status" value="1"/>
</dbReference>
<keyword evidence="5" id="KW-0479">Metal-binding</keyword>
<feature type="active site" description="Nucleophile" evidence="4">
    <location>
        <position position="299"/>
    </location>
</feature>
<dbReference type="PANTHER" id="PTHR34218:SF4">
    <property type="entry name" value="ACYL-HOMOSERINE LACTONE ACYLASE QUIP"/>
    <property type="match status" value="1"/>
</dbReference>
<proteinExistence type="inferred from homology"/>
<keyword evidence="2" id="KW-0378">Hydrolase</keyword>
<dbReference type="InterPro" id="IPR023343">
    <property type="entry name" value="Penicillin_amidase_dom1"/>
</dbReference>
<dbReference type="GO" id="GO:0046872">
    <property type="term" value="F:metal ion binding"/>
    <property type="evidence" value="ECO:0007669"/>
    <property type="project" value="UniProtKB-KW"/>
</dbReference>
<dbReference type="InterPro" id="IPR043146">
    <property type="entry name" value="Penicillin_amidase_N_B-knob"/>
</dbReference>
<dbReference type="AlphaFoldDB" id="A0A2T0WP12"/>
<evidence type="ECO:0000256" key="2">
    <source>
        <dbReference type="ARBA" id="ARBA00022801"/>
    </source>
</evidence>
<feature type="binding site" evidence="5">
    <location>
        <position position="371"/>
    </location>
    <ligand>
        <name>Ca(2+)</name>
        <dbReference type="ChEBI" id="CHEBI:29108"/>
    </ligand>
</feature>
<dbReference type="Gene3D" id="2.30.120.10">
    <property type="match status" value="1"/>
</dbReference>
<protein>
    <submittedName>
        <fullName evidence="6">Penicillin amidase</fullName>
    </submittedName>
</protein>